<evidence type="ECO:0000313" key="2">
    <source>
        <dbReference type="Proteomes" id="UP000004664"/>
    </source>
</evidence>
<proteinExistence type="predicted"/>
<dbReference type="HOGENOM" id="CLU_1967957_0_0_6"/>
<protein>
    <submittedName>
        <fullName evidence="1">Uncharacterized protein</fullName>
    </submittedName>
</protein>
<gene>
    <name evidence="1" type="ORF">Mettu_0501</name>
</gene>
<sequence length="130" mass="14922">MSFKTSLIKMAIKWTPNMMVIWVANIILKGIAELTDFNFDLEARKAYVQIQLVGESETIEVWIEDFAIVNDEGSYQLIIQQAQSNRIWLNNLLSRITGKAWGIPEIPQLTAHLELISELFKAESPEQEEN</sequence>
<dbReference type="RefSeq" id="WP_006889702.1">
    <property type="nucleotide sequence ID" value="NZ_JH109152.1"/>
</dbReference>
<keyword evidence="2" id="KW-1185">Reference proteome</keyword>
<dbReference type="eggNOG" id="ENOG5032B14">
    <property type="taxonomic scope" value="Bacteria"/>
</dbReference>
<reference evidence="1 2" key="1">
    <citation type="submission" date="2011-06" db="EMBL/GenBank/DDBJ databases">
        <title>Genomic sequence of Methylobacter tundripaludum SV96.</title>
        <authorList>
            <consortium name="US DOE Joint Genome Institute"/>
            <person name="Lucas S."/>
            <person name="Han J."/>
            <person name="Lapidus A."/>
            <person name="Cheng J.-F."/>
            <person name="Goodwin L."/>
            <person name="Pitluck S."/>
            <person name="Held B."/>
            <person name="Detter J.C."/>
            <person name="Han C."/>
            <person name="Tapia R."/>
            <person name="Land M."/>
            <person name="Hauser L."/>
            <person name="Kyrpides N."/>
            <person name="Ivanova N."/>
            <person name="Ovchinnikova G."/>
            <person name="Pagani I."/>
            <person name="Klotz M.G."/>
            <person name="Dispirito A.A."/>
            <person name="Murrell J.C."/>
            <person name="Dunfield P."/>
            <person name="Kalyuzhnaya M.G."/>
            <person name="Svenning M."/>
            <person name="Trotsenko Y.A."/>
            <person name="Stein L.Y."/>
            <person name="Woyke T."/>
        </authorList>
    </citation>
    <scope>NUCLEOTIDE SEQUENCE [LARGE SCALE GENOMIC DNA]</scope>
    <source>
        <strain evidence="2">ATCC BAA-1195 / DSM 17260 / SV96</strain>
    </source>
</reference>
<organism evidence="1 2">
    <name type="scientific">Methylobacter tundripaludum (strain ATCC BAA-1195 / DSM 17260 / SV96)</name>
    <dbReference type="NCBI Taxonomy" id="697282"/>
    <lineage>
        <taxon>Bacteria</taxon>
        <taxon>Pseudomonadati</taxon>
        <taxon>Pseudomonadota</taxon>
        <taxon>Gammaproteobacteria</taxon>
        <taxon>Methylococcales</taxon>
        <taxon>Methylococcaceae</taxon>
        <taxon>Methylobacter</taxon>
    </lineage>
</organism>
<name>G3IVB3_METTV</name>
<dbReference type="AlphaFoldDB" id="G3IVB3"/>
<dbReference type="OrthoDB" id="5567772at2"/>
<dbReference type="EMBL" id="JH109152">
    <property type="protein sequence ID" value="EGW21726.1"/>
    <property type="molecule type" value="Genomic_DNA"/>
</dbReference>
<accession>G3IVB3</accession>
<dbReference type="Proteomes" id="UP000004664">
    <property type="component" value="Unassembled WGS sequence"/>
</dbReference>
<evidence type="ECO:0000313" key="1">
    <source>
        <dbReference type="EMBL" id="EGW21726.1"/>
    </source>
</evidence>